<proteinExistence type="predicted"/>
<sequence length="862" mass="92100">MSPVMAQALAAHPGARPSSPHPWEETLARVTAGDAPGLAAYLSTLDEPGRRAVAARLPAYVTATARTAGWREWAAQGRPLLVAGVATLTGAAAVTTWLFRRELPRWLGEHDVELLLGLLRRRPAAWRADVARRLAARMRLPQPRHWEIAAALVRETGIEPPADEAFVVGWLRRLRPETAGRDPLLAAYGPRVFEIDALAQAPLWQVVETVARLVHDGLLDRTAVIDAVVRRMLRDGPAARAELAGLHDRLDLDIDESARHARDYAGLLPAGPVAVADVALAQLRRLEEAGRLAEELFAEAMGALAFRPEKKLLRAAVSWAGDAVLRDAGRADTVLAALATIFTQDTLALQERAARLAVRLAPQAGPAGREAVRQAAAELPAELREKVSAAYGGDIAAAAPPVAPLLPAGEGPALPPPIASPEELVRELAAFGWPPDVHAFERLLAGLAAWSHREPERLRQALRPWWHPFSPATYGHQGRELRESLFTAMSRAFLAFAAPEHSRKLTAQVPKRRLDGAPGAPERLYRRRAMELVTPFENGTGYPVLLATPTAGTGRLDPSALLDRLERLEAAGVAALPADLAQALLRLPRRFAPADVERASRLTSAAGRTCAAWMRDGGLADPEVTVAVRPTTYGLTLHAKLGPPAPGLPEEIRALYEPRDGHTYTLTWWPLALPAHRELAAAHLVGYLPASTDANDRQTQALTTLAHGDGPLGPAAAHALVCGMGHVNPAERAAATDAFLTLAARGDLPARSLADAVTTLVTADLVKLNRVVSVLDDATQAGAHEEVWAVISGVLEGLLPKEGERPRAGAPDLLAAGARAARIAGVRAELPEVAAVAARKGSSRLVMEARRLIQLVTPAPLR</sequence>
<dbReference type="AlphaFoldDB" id="A0A1V0A0V9"/>
<dbReference type="Proteomes" id="UP000190797">
    <property type="component" value="Chromosome"/>
</dbReference>
<name>A0A1V0A0V9_9ACTN</name>
<reference evidence="2" key="1">
    <citation type="journal article" date="2017" name="Med. Chem. Commun.">
        <title>Nonomuraea sp. ATCC 55076 harbours the largest actinomycete chromosome to date and the kistamicin biosynthetic gene cluster.</title>
        <authorList>
            <person name="Nazari B."/>
            <person name="Forneris C.C."/>
            <person name="Gibson M.I."/>
            <person name="Moon K."/>
            <person name="Schramma K.R."/>
            <person name="Seyedsayamdost M.R."/>
        </authorList>
    </citation>
    <scope>NUCLEOTIDE SEQUENCE [LARGE SCALE GENOMIC DNA]</scope>
    <source>
        <strain evidence="2">ATCC 55076</strain>
    </source>
</reference>
<dbReference type="EMBL" id="CP017717">
    <property type="protein sequence ID" value="AQZ63828.1"/>
    <property type="molecule type" value="Genomic_DNA"/>
</dbReference>
<dbReference type="STRING" id="1909395.BKM31_22300"/>
<protein>
    <recommendedName>
        <fullName evidence="3">Secreted protein</fullName>
    </recommendedName>
</protein>
<keyword evidence="2" id="KW-1185">Reference proteome</keyword>
<accession>A0A1V0A0V9</accession>
<dbReference type="KEGG" id="noa:BKM31_22300"/>
<evidence type="ECO:0000313" key="2">
    <source>
        <dbReference type="Proteomes" id="UP000190797"/>
    </source>
</evidence>
<evidence type="ECO:0000313" key="1">
    <source>
        <dbReference type="EMBL" id="AQZ63828.1"/>
    </source>
</evidence>
<gene>
    <name evidence="1" type="ORF">BKM31_22300</name>
</gene>
<evidence type="ECO:0008006" key="3">
    <source>
        <dbReference type="Google" id="ProtNLM"/>
    </source>
</evidence>
<organism evidence="1 2">
    <name type="scientific">[Actinomadura] parvosata subsp. kistnae</name>
    <dbReference type="NCBI Taxonomy" id="1909395"/>
    <lineage>
        <taxon>Bacteria</taxon>
        <taxon>Bacillati</taxon>
        <taxon>Actinomycetota</taxon>
        <taxon>Actinomycetes</taxon>
        <taxon>Streptosporangiales</taxon>
        <taxon>Streptosporangiaceae</taxon>
        <taxon>Nonomuraea</taxon>
    </lineage>
</organism>